<dbReference type="EMBL" id="ML995483">
    <property type="protein sequence ID" value="KAF2143095.1"/>
    <property type="molecule type" value="Genomic_DNA"/>
</dbReference>
<evidence type="ECO:0000313" key="3">
    <source>
        <dbReference type="Proteomes" id="UP000799438"/>
    </source>
</evidence>
<dbReference type="PANTHER" id="PTHR33927">
    <property type="entry name" value="TRANSMEMBRANE PROTEIN"/>
    <property type="match status" value="1"/>
</dbReference>
<keyword evidence="3" id="KW-1185">Reference proteome</keyword>
<feature type="transmembrane region" description="Helical" evidence="1">
    <location>
        <begin position="32"/>
        <end position="53"/>
    </location>
</feature>
<protein>
    <recommendedName>
        <fullName evidence="4">AMP-dependent synthetase/ligase domain-containing protein</fullName>
    </recommendedName>
</protein>
<feature type="transmembrane region" description="Helical" evidence="1">
    <location>
        <begin position="190"/>
        <end position="209"/>
    </location>
</feature>
<keyword evidence="1" id="KW-1133">Transmembrane helix</keyword>
<reference evidence="2" key="1">
    <citation type="journal article" date="2020" name="Stud. Mycol.">
        <title>101 Dothideomycetes genomes: a test case for predicting lifestyles and emergence of pathogens.</title>
        <authorList>
            <person name="Haridas S."/>
            <person name="Albert R."/>
            <person name="Binder M."/>
            <person name="Bloem J."/>
            <person name="Labutti K."/>
            <person name="Salamov A."/>
            <person name="Andreopoulos B."/>
            <person name="Baker S."/>
            <person name="Barry K."/>
            <person name="Bills G."/>
            <person name="Bluhm B."/>
            <person name="Cannon C."/>
            <person name="Castanera R."/>
            <person name="Culley D."/>
            <person name="Daum C."/>
            <person name="Ezra D."/>
            <person name="Gonzalez J."/>
            <person name="Henrissat B."/>
            <person name="Kuo A."/>
            <person name="Liang C."/>
            <person name="Lipzen A."/>
            <person name="Lutzoni F."/>
            <person name="Magnuson J."/>
            <person name="Mondo S."/>
            <person name="Nolan M."/>
            <person name="Ohm R."/>
            <person name="Pangilinan J."/>
            <person name="Park H.-J."/>
            <person name="Ramirez L."/>
            <person name="Alfaro M."/>
            <person name="Sun H."/>
            <person name="Tritt A."/>
            <person name="Yoshinaga Y."/>
            <person name="Zwiers L.-H."/>
            <person name="Turgeon B."/>
            <person name="Goodwin S."/>
            <person name="Spatafora J."/>
            <person name="Crous P."/>
            <person name="Grigoriev I."/>
        </authorList>
    </citation>
    <scope>NUCLEOTIDE SEQUENCE</scope>
    <source>
        <strain evidence="2">CBS 121167</strain>
    </source>
</reference>
<keyword evidence="1" id="KW-0812">Transmembrane</keyword>
<organism evidence="2 3">
    <name type="scientific">Aplosporella prunicola CBS 121167</name>
    <dbReference type="NCBI Taxonomy" id="1176127"/>
    <lineage>
        <taxon>Eukaryota</taxon>
        <taxon>Fungi</taxon>
        <taxon>Dikarya</taxon>
        <taxon>Ascomycota</taxon>
        <taxon>Pezizomycotina</taxon>
        <taxon>Dothideomycetes</taxon>
        <taxon>Dothideomycetes incertae sedis</taxon>
        <taxon>Botryosphaeriales</taxon>
        <taxon>Aplosporellaceae</taxon>
        <taxon>Aplosporella</taxon>
    </lineage>
</organism>
<proteinExistence type="predicted"/>
<dbReference type="InterPro" id="IPR052979">
    <property type="entry name" value="Adenylate-forming_domain"/>
</dbReference>
<feature type="transmembrane region" description="Helical" evidence="1">
    <location>
        <begin position="115"/>
        <end position="139"/>
    </location>
</feature>
<accession>A0A6A6BIF5</accession>
<keyword evidence="1" id="KW-0472">Membrane</keyword>
<dbReference type="AlphaFoldDB" id="A0A6A6BIF5"/>
<dbReference type="PANTHER" id="PTHR33927:SF5">
    <property type="entry name" value="ENZYME, PUTATIVE (AFU_ORTHOLOGUE AFUA_8G01222)-RELATED"/>
    <property type="match status" value="1"/>
</dbReference>
<evidence type="ECO:0000256" key="1">
    <source>
        <dbReference type="SAM" id="Phobius"/>
    </source>
</evidence>
<feature type="transmembrane region" description="Helical" evidence="1">
    <location>
        <begin position="215"/>
        <end position="237"/>
    </location>
</feature>
<gene>
    <name evidence="2" type="ORF">K452DRAFT_350718</name>
</gene>
<dbReference type="Proteomes" id="UP000799438">
    <property type="component" value="Unassembled WGS sequence"/>
</dbReference>
<dbReference type="RefSeq" id="XP_033398807.1">
    <property type="nucleotide sequence ID" value="XM_033545674.1"/>
</dbReference>
<sequence>MTTTSAFYEDTILPEKRQSRLMRHARHTFLNVYRRLFSIVFIANVVGFVWITVDHHTLNLPVEALATAASANICVAILIRQEYIVNLLYAACLAVPPVAPLRLRRQLAKVYENGGIHSGAAIASTLWFALLTIVITYQFVKGEIILHSGAVLAITYILIAFLVMIVFFAYPAMRNLTHNTFEFTHRFAGWTAIGIFWVDLILLAFNTHYTTGTPVGLIIVRMPTLWFLIIITFHLALPWVRLRKVKFEAQNLSNHAVRLNFKEKLAPIRGVALSTSPFGQYHSFATFPNTAAQESDSQSIIVSSAGDWTKAQVGDESTERHYWMRGIPKIGVLGIATIFKSVVIVTTGSGIGPCLAFINLPENLRRPCRVLWSTPRPEMVYGQEICNMVLAADPEAIIWDSKVGGRPDMVKMTYELFTQSGAEAVFVISNPMLTRKLVFGLESRGVPAFGPIWDS</sequence>
<dbReference type="OrthoDB" id="3142841at2759"/>
<evidence type="ECO:0000313" key="2">
    <source>
        <dbReference type="EMBL" id="KAF2143095.1"/>
    </source>
</evidence>
<evidence type="ECO:0008006" key="4">
    <source>
        <dbReference type="Google" id="ProtNLM"/>
    </source>
</evidence>
<dbReference type="GeneID" id="54303182"/>
<feature type="transmembrane region" description="Helical" evidence="1">
    <location>
        <begin position="145"/>
        <end position="170"/>
    </location>
</feature>
<name>A0A6A6BIF5_9PEZI</name>
<feature type="transmembrane region" description="Helical" evidence="1">
    <location>
        <begin position="330"/>
        <end position="358"/>
    </location>
</feature>